<keyword evidence="4" id="KW-1185">Reference proteome</keyword>
<dbReference type="Proteomes" id="UP000606172">
    <property type="component" value="Unassembled WGS sequence"/>
</dbReference>
<comment type="caution">
    <text evidence="3">The sequence shown here is derived from an EMBL/GenBank/DDBJ whole genome shotgun (WGS) entry which is preliminary data.</text>
</comment>
<dbReference type="AlphaFoldDB" id="A0A919V6Y7"/>
<sequence>MAVDADDIVQAEPPGGGPRRWIGLAVLSVLIAVPAVALIVDYEPLPPAPVAPTATPVKRAATPPNEIYPKIRKVGKREVVRVVFPDGRRAEISYPARFPVASLGVSPGFREAMLGDDRLTRRVIMAPQWGQLPLITQAGKLRDLTDTSPFIRRPARNTPTPIKGMCWSSPSARGRS</sequence>
<keyword evidence="2" id="KW-1133">Transmembrane helix</keyword>
<feature type="region of interest" description="Disordered" evidence="1">
    <location>
        <begin position="150"/>
        <end position="176"/>
    </location>
</feature>
<proteinExistence type="predicted"/>
<reference evidence="3" key="1">
    <citation type="submission" date="2021-01" db="EMBL/GenBank/DDBJ databases">
        <title>Whole genome shotgun sequence of Sinosporangium siamense NBRC 109515.</title>
        <authorList>
            <person name="Komaki H."/>
            <person name="Tamura T."/>
        </authorList>
    </citation>
    <scope>NUCLEOTIDE SEQUENCE</scope>
    <source>
        <strain evidence="3">NBRC 109515</strain>
    </source>
</reference>
<gene>
    <name evidence="3" type="ORF">Ssi02_27520</name>
</gene>
<protein>
    <submittedName>
        <fullName evidence="3">Uncharacterized protein</fullName>
    </submittedName>
</protein>
<dbReference type="EMBL" id="BOOW01000018">
    <property type="protein sequence ID" value="GII92521.1"/>
    <property type="molecule type" value="Genomic_DNA"/>
</dbReference>
<feature type="transmembrane region" description="Helical" evidence="2">
    <location>
        <begin position="21"/>
        <end position="40"/>
    </location>
</feature>
<accession>A0A919V6Y7</accession>
<evidence type="ECO:0000256" key="1">
    <source>
        <dbReference type="SAM" id="MobiDB-lite"/>
    </source>
</evidence>
<dbReference type="RefSeq" id="WP_204025425.1">
    <property type="nucleotide sequence ID" value="NZ_BOOW01000018.1"/>
</dbReference>
<evidence type="ECO:0000313" key="4">
    <source>
        <dbReference type="Proteomes" id="UP000606172"/>
    </source>
</evidence>
<name>A0A919V6Y7_9ACTN</name>
<evidence type="ECO:0000313" key="3">
    <source>
        <dbReference type="EMBL" id="GII92521.1"/>
    </source>
</evidence>
<keyword evidence="2" id="KW-0472">Membrane</keyword>
<keyword evidence="2" id="KW-0812">Transmembrane</keyword>
<evidence type="ECO:0000256" key="2">
    <source>
        <dbReference type="SAM" id="Phobius"/>
    </source>
</evidence>
<organism evidence="3 4">
    <name type="scientific">Sinosporangium siamense</name>
    <dbReference type="NCBI Taxonomy" id="1367973"/>
    <lineage>
        <taxon>Bacteria</taxon>
        <taxon>Bacillati</taxon>
        <taxon>Actinomycetota</taxon>
        <taxon>Actinomycetes</taxon>
        <taxon>Streptosporangiales</taxon>
        <taxon>Streptosporangiaceae</taxon>
        <taxon>Sinosporangium</taxon>
    </lineage>
</organism>